<evidence type="ECO:0000256" key="3">
    <source>
        <dbReference type="ARBA" id="ARBA00022692"/>
    </source>
</evidence>
<dbReference type="InterPro" id="IPR010432">
    <property type="entry name" value="RDD"/>
</dbReference>
<evidence type="ECO:0000256" key="4">
    <source>
        <dbReference type="ARBA" id="ARBA00022989"/>
    </source>
</evidence>
<keyword evidence="3 7" id="KW-0812">Transmembrane</keyword>
<feature type="compositionally biased region" description="Low complexity" evidence="6">
    <location>
        <begin position="128"/>
        <end position="141"/>
    </location>
</feature>
<dbReference type="Pfam" id="PF10708">
    <property type="entry name" value="DUF2510"/>
    <property type="match status" value="1"/>
</dbReference>
<keyword evidence="2" id="KW-1003">Cell membrane</keyword>
<dbReference type="PANTHER" id="PTHR36115:SF4">
    <property type="entry name" value="MEMBRANE PROTEIN"/>
    <property type="match status" value="1"/>
</dbReference>
<dbReference type="PANTHER" id="PTHR36115">
    <property type="entry name" value="PROLINE-RICH ANTIGEN HOMOLOG-RELATED"/>
    <property type="match status" value="1"/>
</dbReference>
<feature type="region of interest" description="Disordered" evidence="6">
    <location>
        <begin position="1"/>
        <end position="20"/>
    </location>
</feature>
<keyword evidence="4 7" id="KW-1133">Transmembrane helix</keyword>
<feature type="transmembrane region" description="Helical" evidence="7">
    <location>
        <begin position="453"/>
        <end position="477"/>
    </location>
</feature>
<feature type="compositionally biased region" description="Low complexity" evidence="6">
    <location>
        <begin position="160"/>
        <end position="183"/>
    </location>
</feature>
<feature type="compositionally biased region" description="Low complexity" evidence="6">
    <location>
        <begin position="251"/>
        <end position="347"/>
    </location>
</feature>
<keyword evidence="11" id="KW-1185">Reference proteome</keyword>
<feature type="compositionally biased region" description="Pro residues" evidence="6">
    <location>
        <begin position="64"/>
        <end position="84"/>
    </location>
</feature>
<feature type="domain" description="RDD" evidence="8">
    <location>
        <begin position="401"/>
        <end position="546"/>
    </location>
</feature>
<evidence type="ECO:0000256" key="1">
    <source>
        <dbReference type="ARBA" id="ARBA00004651"/>
    </source>
</evidence>
<accession>A0ABZ1RNJ4</accession>
<feature type="transmembrane region" description="Helical" evidence="7">
    <location>
        <begin position="516"/>
        <end position="532"/>
    </location>
</feature>
<comment type="subcellular location">
    <subcellularLocation>
        <location evidence="1">Cell membrane</location>
        <topology evidence="1">Multi-pass membrane protein</topology>
    </subcellularLocation>
</comment>
<evidence type="ECO:0000256" key="2">
    <source>
        <dbReference type="ARBA" id="ARBA00022475"/>
    </source>
</evidence>
<organism evidence="10 11">
    <name type="scientific">Streptomyces goshikiensis</name>
    <dbReference type="NCBI Taxonomy" id="1942"/>
    <lineage>
        <taxon>Bacteria</taxon>
        <taxon>Bacillati</taxon>
        <taxon>Actinomycetota</taxon>
        <taxon>Actinomycetes</taxon>
        <taxon>Kitasatosporales</taxon>
        <taxon>Streptomycetaceae</taxon>
        <taxon>Streptomyces</taxon>
    </lineage>
</organism>
<dbReference type="Proteomes" id="UP001432075">
    <property type="component" value="Chromosome"/>
</dbReference>
<keyword evidence="5 7" id="KW-0472">Membrane</keyword>
<reference evidence="10" key="1">
    <citation type="submission" date="2022-10" db="EMBL/GenBank/DDBJ databases">
        <title>The complete genomes of actinobacterial strains from the NBC collection.</title>
        <authorList>
            <person name="Joergensen T.S."/>
            <person name="Alvarez Arevalo M."/>
            <person name="Sterndorff E.B."/>
            <person name="Faurdal D."/>
            <person name="Vuksanovic O."/>
            <person name="Mourched A.-S."/>
            <person name="Charusanti P."/>
            <person name="Shaw S."/>
            <person name="Blin K."/>
            <person name="Weber T."/>
        </authorList>
    </citation>
    <scope>NUCLEOTIDE SEQUENCE</scope>
    <source>
        <strain evidence="10">NBC_00283</strain>
    </source>
</reference>
<dbReference type="InterPro" id="IPR018929">
    <property type="entry name" value="DUF2510"/>
</dbReference>
<evidence type="ECO:0000256" key="7">
    <source>
        <dbReference type="SAM" id="Phobius"/>
    </source>
</evidence>
<gene>
    <name evidence="10" type="ORF">OHU17_22115</name>
</gene>
<dbReference type="InterPro" id="IPR051791">
    <property type="entry name" value="Pra-immunoreactive"/>
</dbReference>
<feature type="compositionally biased region" description="Pro residues" evidence="6">
    <location>
        <begin position="142"/>
        <end position="156"/>
    </location>
</feature>
<dbReference type="EMBL" id="CP108057">
    <property type="protein sequence ID" value="WUO48311.1"/>
    <property type="molecule type" value="Genomic_DNA"/>
</dbReference>
<feature type="region of interest" description="Disordered" evidence="6">
    <location>
        <begin position="36"/>
        <end position="386"/>
    </location>
</feature>
<evidence type="ECO:0000256" key="5">
    <source>
        <dbReference type="ARBA" id="ARBA00023136"/>
    </source>
</evidence>
<dbReference type="RefSeq" id="WP_328776459.1">
    <property type="nucleotide sequence ID" value="NZ_CP108057.1"/>
</dbReference>
<sequence>MTASPGDGEHAAREGYYPDPSIPGYVRYWNGLSWVPGTSRPAPPVDETGPVFLDETSATEALPEPSPARSPVPLPVPSPEPDPASEPVMWQADPAHQHGFGGPRDARVSWGSREEPPGPVRGAGVSLARTAAASPAASPTPGSAPAPDPAPGPAPDRSPEAAAAPASAPGHAWSSESAAAPASVPAPVPAPARPSEAAPAPAAARAAAPAPEWPDAGDGGRAGSGLTSSWPEATPKSRPAPAPTRVQPDPQAYAQAQAQAHVRAASPLPGQSSAPAPAAADAPLPAQDPAQAPQPRAAARVDGPRPGRAPARADAPLPGQGAAPAQAGAPIPGQAAAPAQGQARAAAGVGGGERGDDAGRRQTATASEGARRAESGAAAAGQRPDARAVFERMAERAVRPSGLVRRGLARAVDSLVFAAVAAAAARPLVPAATAHIEAKVDAARGTGRTTTVWLLDATIGGYLGIVLAAVLLFGVFYEALPTARWGRTPGKKLFGVRVLATATLRPPGFGAALRRWLAYALFGLLGGLWCLGDRPRRRGLHDRAAGTYVAR</sequence>
<dbReference type="Pfam" id="PF06271">
    <property type="entry name" value="RDD"/>
    <property type="match status" value="1"/>
</dbReference>
<name>A0ABZ1RNJ4_9ACTN</name>
<evidence type="ECO:0000259" key="9">
    <source>
        <dbReference type="Pfam" id="PF10708"/>
    </source>
</evidence>
<feature type="compositionally biased region" description="Low complexity" evidence="6">
    <location>
        <begin position="193"/>
        <end position="214"/>
    </location>
</feature>
<evidence type="ECO:0000313" key="11">
    <source>
        <dbReference type="Proteomes" id="UP001432075"/>
    </source>
</evidence>
<evidence type="ECO:0000259" key="8">
    <source>
        <dbReference type="Pfam" id="PF06271"/>
    </source>
</evidence>
<evidence type="ECO:0000313" key="10">
    <source>
        <dbReference type="EMBL" id="WUO48311.1"/>
    </source>
</evidence>
<evidence type="ECO:0000256" key="6">
    <source>
        <dbReference type="SAM" id="MobiDB-lite"/>
    </source>
</evidence>
<proteinExistence type="predicted"/>
<feature type="compositionally biased region" description="Basic and acidic residues" evidence="6">
    <location>
        <begin position="104"/>
        <end position="116"/>
    </location>
</feature>
<feature type="domain" description="DUF2510" evidence="9">
    <location>
        <begin position="15"/>
        <end position="45"/>
    </location>
</feature>
<protein>
    <submittedName>
        <fullName evidence="10">RDD family protein</fullName>
    </submittedName>
</protein>